<gene>
    <name evidence="10" type="ORF">BPAG_LOCUS11678</name>
</gene>
<dbReference type="GO" id="GO:0047408">
    <property type="term" value="F:alkenylglycerophosphocholine hydrolase activity"/>
    <property type="evidence" value="ECO:0007669"/>
    <property type="project" value="UniProtKB-EC"/>
</dbReference>
<comment type="similarity">
    <text evidence="2">Belongs to the TMEM86 family.</text>
</comment>
<protein>
    <recommendedName>
        <fullName evidence="6">lysoplasmalogenase</fullName>
        <ecNumber evidence="6">3.3.2.2</ecNumber>
    </recommendedName>
</protein>
<comment type="catalytic activity">
    <reaction evidence="7">
        <text>a 1-O-(1Z-alkenyl)-sn-glycero-3-phosphoethanolamine + H2O = a 2,3-saturated aldehyde + sn-glycero-3-phosphoethanolamine</text>
        <dbReference type="Rhea" id="RHEA:16905"/>
        <dbReference type="ChEBI" id="CHEBI:15377"/>
        <dbReference type="ChEBI" id="CHEBI:73359"/>
        <dbReference type="ChEBI" id="CHEBI:77288"/>
        <dbReference type="ChEBI" id="CHEBI:143890"/>
        <dbReference type="EC" id="3.3.2.2"/>
    </reaction>
</comment>
<evidence type="ECO:0000256" key="6">
    <source>
        <dbReference type="ARBA" id="ARBA00035673"/>
    </source>
</evidence>
<evidence type="ECO:0000313" key="10">
    <source>
        <dbReference type="EMBL" id="VDN92864.1"/>
    </source>
</evidence>
<dbReference type="AlphaFoldDB" id="A0A0N4TSN5"/>
<accession>A0A0N4TSN5</accession>
<sequence length="257" mass="28676">MNASLLALPYFALVFIFYHQSNGFIRSCDNLYEYWKTLPVLILSILYYAVGSSFTNRQHIYASLGLLAGAIGDYMITRPNDGLILGAACFAIGHIFYLLTFTYRIGNLCIPLLFMIILISFIILYVTFALLLIVHPIASTIMIIYSFLLSICVLFSGSLYICGGPYDQQRQFNNLLRFLGFLLFYLSDSALIIHHVGIAVPVAEKLILSTYFIAQYLILCGSSLSSSSSSSSLSLSSSSLSPSHCYRSYHLHQKADK</sequence>
<dbReference type="InterPro" id="IPR012506">
    <property type="entry name" value="TMEM86B-like"/>
</dbReference>
<evidence type="ECO:0000256" key="3">
    <source>
        <dbReference type="ARBA" id="ARBA00022692"/>
    </source>
</evidence>
<organism evidence="12">
    <name type="scientific">Brugia pahangi</name>
    <name type="common">Filarial nematode worm</name>
    <dbReference type="NCBI Taxonomy" id="6280"/>
    <lineage>
        <taxon>Eukaryota</taxon>
        <taxon>Metazoa</taxon>
        <taxon>Ecdysozoa</taxon>
        <taxon>Nematoda</taxon>
        <taxon>Chromadorea</taxon>
        <taxon>Rhabditida</taxon>
        <taxon>Spirurina</taxon>
        <taxon>Spiruromorpha</taxon>
        <taxon>Filarioidea</taxon>
        <taxon>Onchocercidae</taxon>
        <taxon>Brugia</taxon>
    </lineage>
</organism>
<evidence type="ECO:0000256" key="1">
    <source>
        <dbReference type="ARBA" id="ARBA00004141"/>
    </source>
</evidence>
<feature type="transmembrane region" description="Helical" evidence="9">
    <location>
        <begin position="140"/>
        <end position="163"/>
    </location>
</feature>
<name>A0A0N4TSN5_BRUPA</name>
<evidence type="ECO:0000256" key="8">
    <source>
        <dbReference type="ARBA" id="ARBA00049560"/>
    </source>
</evidence>
<dbReference type="Pfam" id="PF07947">
    <property type="entry name" value="YhhN"/>
    <property type="match status" value="1"/>
</dbReference>
<reference evidence="12" key="1">
    <citation type="submission" date="2017-02" db="UniProtKB">
        <authorList>
            <consortium name="WormBaseParasite"/>
        </authorList>
    </citation>
    <scope>IDENTIFICATION</scope>
</reference>
<dbReference type="WBParaSite" id="BPAG_0001171601-mRNA-1">
    <property type="protein sequence ID" value="BPAG_0001171601-mRNA-1"/>
    <property type="gene ID" value="BPAG_0001171601"/>
</dbReference>
<proteinExistence type="inferred from homology"/>
<keyword evidence="11" id="KW-1185">Reference proteome</keyword>
<evidence type="ECO:0000256" key="9">
    <source>
        <dbReference type="SAM" id="Phobius"/>
    </source>
</evidence>
<feature type="transmembrane region" description="Helical" evidence="9">
    <location>
        <begin position="59"/>
        <end position="76"/>
    </location>
</feature>
<reference evidence="10 11" key="2">
    <citation type="submission" date="2018-11" db="EMBL/GenBank/DDBJ databases">
        <authorList>
            <consortium name="Pathogen Informatics"/>
        </authorList>
    </citation>
    <scope>NUCLEOTIDE SEQUENCE [LARGE SCALE GENOMIC DNA]</scope>
</reference>
<feature type="transmembrane region" description="Helical" evidence="9">
    <location>
        <begin position="33"/>
        <end position="50"/>
    </location>
</feature>
<evidence type="ECO:0000313" key="12">
    <source>
        <dbReference type="WBParaSite" id="BPAG_0001171601-mRNA-1"/>
    </source>
</evidence>
<evidence type="ECO:0000313" key="11">
    <source>
        <dbReference type="Proteomes" id="UP000278627"/>
    </source>
</evidence>
<keyword evidence="3 9" id="KW-0812">Transmembrane</keyword>
<keyword evidence="4 9" id="KW-1133">Transmembrane helix</keyword>
<dbReference type="EC" id="3.3.2.2" evidence="6"/>
<feature type="transmembrane region" description="Helical" evidence="9">
    <location>
        <begin position="112"/>
        <end position="134"/>
    </location>
</feature>
<dbReference type="PANTHER" id="PTHR31885">
    <property type="entry name" value="GH04784P"/>
    <property type="match status" value="1"/>
</dbReference>
<dbReference type="Proteomes" id="UP000278627">
    <property type="component" value="Unassembled WGS sequence"/>
</dbReference>
<dbReference type="EMBL" id="UZAD01013242">
    <property type="protein sequence ID" value="VDN92864.1"/>
    <property type="molecule type" value="Genomic_DNA"/>
</dbReference>
<evidence type="ECO:0000256" key="5">
    <source>
        <dbReference type="ARBA" id="ARBA00023136"/>
    </source>
</evidence>
<evidence type="ECO:0000256" key="4">
    <source>
        <dbReference type="ARBA" id="ARBA00022989"/>
    </source>
</evidence>
<keyword evidence="5 9" id="KW-0472">Membrane</keyword>
<feature type="transmembrane region" description="Helical" evidence="9">
    <location>
        <begin position="82"/>
        <end position="100"/>
    </location>
</feature>
<comment type="subcellular location">
    <subcellularLocation>
        <location evidence="1">Membrane</location>
        <topology evidence="1">Multi-pass membrane protein</topology>
    </subcellularLocation>
</comment>
<dbReference type="STRING" id="6280.A0A0N4TSN5"/>
<evidence type="ECO:0000256" key="7">
    <source>
        <dbReference type="ARBA" id="ARBA00049458"/>
    </source>
</evidence>
<dbReference type="PANTHER" id="PTHR31885:SF6">
    <property type="entry name" value="GH04784P"/>
    <property type="match status" value="1"/>
</dbReference>
<feature type="transmembrane region" description="Helical" evidence="9">
    <location>
        <begin position="175"/>
        <end position="200"/>
    </location>
</feature>
<evidence type="ECO:0000256" key="2">
    <source>
        <dbReference type="ARBA" id="ARBA00007375"/>
    </source>
</evidence>
<dbReference type="GO" id="GO:0016020">
    <property type="term" value="C:membrane"/>
    <property type="evidence" value="ECO:0007669"/>
    <property type="project" value="UniProtKB-SubCell"/>
</dbReference>
<comment type="catalytic activity">
    <reaction evidence="8">
        <text>a 1-O-(1Z-alkenyl)-sn-glycero-3-phosphocholine + H2O = a 2,3-saturated aldehyde + sn-glycerol 3-phosphocholine</text>
        <dbReference type="Rhea" id="RHEA:22544"/>
        <dbReference type="ChEBI" id="CHEBI:15377"/>
        <dbReference type="ChEBI" id="CHEBI:16870"/>
        <dbReference type="ChEBI" id="CHEBI:73359"/>
        <dbReference type="ChEBI" id="CHEBI:77287"/>
        <dbReference type="EC" id="3.3.2.2"/>
    </reaction>
</comment>